<reference evidence="2 3" key="1">
    <citation type="submission" date="2018-11" db="EMBL/GenBank/DDBJ databases">
        <title>Genome sequencing of Lautropia sp. KCOM 2505 (= ChDC F240).</title>
        <authorList>
            <person name="Kook J.-K."/>
            <person name="Park S.-N."/>
            <person name="Lim Y.K."/>
        </authorList>
    </citation>
    <scope>NUCLEOTIDE SEQUENCE [LARGE SCALE GENOMIC DNA]</scope>
    <source>
        <strain evidence="2 3">KCOM 2505</strain>
    </source>
</reference>
<keyword evidence="1" id="KW-0732">Signal</keyword>
<sequence length="465" mass="49367">MKKQTIDTRSSGQMKGVTLAVALAALAFSAGVQARGLTHPVDPDYKGSVSVTNAPVYPGDTAEVSGSGFKPGQDVKLLSDGDTITSQPILRVNAEGKFTAQVPVPPESPVGLHPVVVQTVNPGYAEVIDFKISPKIPFSINHDYNIKRAALNPGLYQGAYSAKNHAVFVTSAVGRPPVKVSSLMKINPSSLALEAQIVPAATADGKQVEAVYGIAVDDETDTVWTGNTRTGAVAVYKQSDLSLVKQFNDKIAPHNHGVAVDGKRHRAYVAAHGKNYINIFNTSTLEEKTRLELVSPTRTKTTPAPLSFAVDEANGKLFATSTTDQLYVIDQATETIEKVYNLKGLKGAMSVAYAPEEGLLFVVGQQTDNLQILNAADGTLKSDTKVGANPLAVTWDPVHKRAWVANRASNSVAVVDANGNLTANLMGGSYANHVFTDGKGVVWALNKSRGATDTTGDHISRFSFK</sequence>
<evidence type="ECO:0000256" key="1">
    <source>
        <dbReference type="SAM" id="SignalP"/>
    </source>
</evidence>
<dbReference type="InterPro" id="IPR011045">
    <property type="entry name" value="N2O_reductase_N"/>
</dbReference>
<accession>A0A3R8MYP4</accession>
<dbReference type="SUPFAM" id="SSF50974">
    <property type="entry name" value="Nitrous oxide reductase, N-terminal domain"/>
    <property type="match status" value="1"/>
</dbReference>
<dbReference type="Proteomes" id="UP000270261">
    <property type="component" value="Unassembled WGS sequence"/>
</dbReference>
<comment type="caution">
    <text evidence="2">The sequence shown here is derived from an EMBL/GenBank/DDBJ whole genome shotgun (WGS) entry which is preliminary data.</text>
</comment>
<dbReference type="InterPro" id="IPR015943">
    <property type="entry name" value="WD40/YVTN_repeat-like_dom_sf"/>
</dbReference>
<dbReference type="AlphaFoldDB" id="A0A3R8MYP4"/>
<dbReference type="EMBL" id="RRUE01000001">
    <property type="protein sequence ID" value="RRN45511.1"/>
    <property type="molecule type" value="Genomic_DNA"/>
</dbReference>
<feature type="chain" id="PRO_5018702816" evidence="1">
    <location>
        <begin position="35"/>
        <end position="465"/>
    </location>
</feature>
<dbReference type="PANTHER" id="PTHR47197">
    <property type="entry name" value="PROTEIN NIRF"/>
    <property type="match status" value="1"/>
</dbReference>
<evidence type="ECO:0000313" key="3">
    <source>
        <dbReference type="Proteomes" id="UP000270261"/>
    </source>
</evidence>
<proteinExistence type="predicted"/>
<keyword evidence="3" id="KW-1185">Reference proteome</keyword>
<organism evidence="2 3">
    <name type="scientific">Lautropia dentalis</name>
    <dbReference type="NCBI Taxonomy" id="2490857"/>
    <lineage>
        <taxon>Bacteria</taxon>
        <taxon>Pseudomonadati</taxon>
        <taxon>Pseudomonadota</taxon>
        <taxon>Betaproteobacteria</taxon>
        <taxon>Burkholderiales</taxon>
        <taxon>Burkholderiaceae</taxon>
        <taxon>Lautropia</taxon>
    </lineage>
</organism>
<gene>
    <name evidence="2" type="ORF">EHV23_04820</name>
</gene>
<dbReference type="PANTHER" id="PTHR47197:SF3">
    <property type="entry name" value="DIHYDRO-HEME D1 DEHYDROGENASE"/>
    <property type="match status" value="1"/>
</dbReference>
<feature type="signal peptide" evidence="1">
    <location>
        <begin position="1"/>
        <end position="34"/>
    </location>
</feature>
<dbReference type="Gene3D" id="2.130.10.10">
    <property type="entry name" value="YVTN repeat-like/Quinoprotein amine dehydrogenase"/>
    <property type="match status" value="1"/>
</dbReference>
<evidence type="ECO:0000313" key="2">
    <source>
        <dbReference type="EMBL" id="RRN45511.1"/>
    </source>
</evidence>
<protein>
    <submittedName>
        <fullName evidence="2">DUF4394 domain-containing protein</fullName>
    </submittedName>
</protein>
<name>A0A3R8MYP4_9BURK</name>
<dbReference type="InterPro" id="IPR051200">
    <property type="entry name" value="Host-pathogen_enzymatic-act"/>
</dbReference>